<dbReference type="AlphaFoldDB" id="A0A0E3YC10"/>
<evidence type="ECO:0000313" key="3">
    <source>
        <dbReference type="Proteomes" id="UP000035050"/>
    </source>
</evidence>
<evidence type="ECO:0000256" key="1">
    <source>
        <dbReference type="SAM" id="Phobius"/>
    </source>
</evidence>
<proteinExistence type="predicted"/>
<keyword evidence="3" id="KW-1185">Reference proteome</keyword>
<keyword evidence="1" id="KW-0472">Membrane</keyword>
<gene>
    <name evidence="2" type="ORF">MB84_16575</name>
</gene>
<dbReference type="Proteomes" id="UP000035050">
    <property type="component" value="Chromosome"/>
</dbReference>
<keyword evidence="1" id="KW-1133">Transmembrane helix</keyword>
<feature type="transmembrane region" description="Helical" evidence="1">
    <location>
        <begin position="48"/>
        <end position="67"/>
    </location>
</feature>
<dbReference type="EMBL" id="CP011253">
    <property type="protein sequence ID" value="AKC70751.1"/>
    <property type="molecule type" value="Genomic_DNA"/>
</dbReference>
<evidence type="ECO:0000313" key="2">
    <source>
        <dbReference type="EMBL" id="AKC70751.1"/>
    </source>
</evidence>
<reference evidence="2" key="1">
    <citation type="submission" date="2016-06" db="EMBL/GenBank/DDBJ databases">
        <title>Pandoraea oxalativorans DSM 23570 Genome Sequencing.</title>
        <authorList>
            <person name="Ee R."/>
            <person name="Lim Y.-L."/>
            <person name="Yong D."/>
            <person name="Yin W.-F."/>
            <person name="Chan K.-G."/>
        </authorList>
    </citation>
    <scope>NUCLEOTIDE SEQUENCE</scope>
    <source>
        <strain evidence="2">DSM 23570</strain>
    </source>
</reference>
<dbReference type="HOGENOM" id="CLU_2634808_0_0_4"/>
<organism evidence="2 3">
    <name type="scientific">Pandoraea oxalativorans</name>
    <dbReference type="NCBI Taxonomy" id="573737"/>
    <lineage>
        <taxon>Bacteria</taxon>
        <taxon>Pseudomonadati</taxon>
        <taxon>Pseudomonadota</taxon>
        <taxon>Betaproteobacteria</taxon>
        <taxon>Burkholderiales</taxon>
        <taxon>Burkholderiaceae</taxon>
        <taxon>Pandoraea</taxon>
    </lineage>
</organism>
<dbReference type="KEGG" id="pox:MB84_16575"/>
<dbReference type="PATRIC" id="fig|573737.6.peg.4253"/>
<accession>A0A0E3YC10</accession>
<dbReference type="OrthoDB" id="288800at2"/>
<sequence>MFARAFFGIWLDPRTRAPSLRERLLGEGSWTMASMHLSAERVAVLRAMWLYLVLGQLGWLICVLSAARGGGWGPSNS</sequence>
<protein>
    <submittedName>
        <fullName evidence="2">Uncharacterized protein</fullName>
    </submittedName>
</protein>
<keyword evidence="1" id="KW-0812">Transmembrane</keyword>
<name>A0A0E3YC10_9BURK</name>